<dbReference type="EMBL" id="JACRSP010000003">
    <property type="protein sequence ID" value="MBC8536745.1"/>
    <property type="molecule type" value="Genomic_DNA"/>
</dbReference>
<accession>A0A926DGQ5</accession>
<keyword evidence="1" id="KW-0812">Transmembrane</keyword>
<feature type="transmembrane region" description="Helical" evidence="1">
    <location>
        <begin position="70"/>
        <end position="89"/>
    </location>
</feature>
<keyword evidence="1" id="KW-1133">Transmembrane helix</keyword>
<protein>
    <recommendedName>
        <fullName evidence="4">Zinc-finger domain-containing protein</fullName>
    </recommendedName>
</protein>
<dbReference type="AlphaFoldDB" id="A0A926DGQ5"/>
<feature type="transmembrane region" description="Helical" evidence="1">
    <location>
        <begin position="117"/>
        <end position="137"/>
    </location>
</feature>
<organism evidence="2 3">
    <name type="scientific">Feifania hominis</name>
    <dbReference type="NCBI Taxonomy" id="2763660"/>
    <lineage>
        <taxon>Bacteria</taxon>
        <taxon>Bacillati</taxon>
        <taxon>Bacillota</taxon>
        <taxon>Clostridia</taxon>
        <taxon>Eubacteriales</taxon>
        <taxon>Feifaniaceae</taxon>
        <taxon>Feifania</taxon>
    </lineage>
</organism>
<reference evidence="2" key="1">
    <citation type="submission" date="2020-08" db="EMBL/GenBank/DDBJ databases">
        <title>Genome public.</title>
        <authorList>
            <person name="Liu C."/>
            <person name="Sun Q."/>
        </authorList>
    </citation>
    <scope>NUCLEOTIDE SEQUENCE</scope>
    <source>
        <strain evidence="2">BX7</strain>
    </source>
</reference>
<sequence>MNQSQTDISCEVCLDLIPLVRDAAASPGSELAVRRHCESCESCRAVLGSPPAAAAPAHDERVLRAVRRSLLLSGGALLIIGSLLGVMLFNSMGVFYNFLLLPALGALALLVLGRRFWLCPAALALLTLLWTTVSMLRDGMPLADSLSAAAVYAVLYLLFTALGTLIAALLRFAFQKERTK</sequence>
<dbReference type="RefSeq" id="WP_249300602.1">
    <property type="nucleotide sequence ID" value="NZ_JACRSP010000003.1"/>
</dbReference>
<evidence type="ECO:0000256" key="1">
    <source>
        <dbReference type="SAM" id="Phobius"/>
    </source>
</evidence>
<comment type="caution">
    <text evidence="2">The sequence shown here is derived from an EMBL/GenBank/DDBJ whole genome shotgun (WGS) entry which is preliminary data.</text>
</comment>
<keyword evidence="1" id="KW-0472">Membrane</keyword>
<gene>
    <name evidence="2" type="ORF">H8695_08610</name>
</gene>
<evidence type="ECO:0008006" key="4">
    <source>
        <dbReference type="Google" id="ProtNLM"/>
    </source>
</evidence>
<name>A0A926DGQ5_9FIRM</name>
<feature type="transmembrane region" description="Helical" evidence="1">
    <location>
        <begin position="149"/>
        <end position="174"/>
    </location>
</feature>
<evidence type="ECO:0000313" key="3">
    <source>
        <dbReference type="Proteomes" id="UP000620366"/>
    </source>
</evidence>
<feature type="transmembrane region" description="Helical" evidence="1">
    <location>
        <begin position="95"/>
        <end position="112"/>
    </location>
</feature>
<proteinExistence type="predicted"/>
<keyword evidence="3" id="KW-1185">Reference proteome</keyword>
<dbReference type="Proteomes" id="UP000620366">
    <property type="component" value="Unassembled WGS sequence"/>
</dbReference>
<evidence type="ECO:0000313" key="2">
    <source>
        <dbReference type="EMBL" id="MBC8536745.1"/>
    </source>
</evidence>